<name>A0A139H0G3_9PEZI</name>
<accession>A0A139H0G3</accession>
<feature type="region of interest" description="Disordered" evidence="2">
    <location>
        <begin position="64"/>
        <end position="99"/>
    </location>
</feature>
<keyword evidence="1" id="KW-0175">Coiled coil</keyword>
<feature type="region of interest" description="Disordered" evidence="2">
    <location>
        <begin position="1"/>
        <end position="38"/>
    </location>
</feature>
<proteinExistence type="predicted"/>
<dbReference type="OrthoDB" id="2963168at2759"/>
<feature type="coiled-coil region" evidence="1">
    <location>
        <begin position="137"/>
        <end position="271"/>
    </location>
</feature>
<gene>
    <name evidence="3" type="ORF">AC578_5203</name>
</gene>
<feature type="compositionally biased region" description="Basic and acidic residues" evidence="2">
    <location>
        <begin position="9"/>
        <end position="32"/>
    </location>
</feature>
<dbReference type="AlphaFoldDB" id="A0A139H0G3"/>
<evidence type="ECO:0000313" key="4">
    <source>
        <dbReference type="Proteomes" id="UP000070133"/>
    </source>
</evidence>
<organism evidence="3 4">
    <name type="scientific">Pseudocercospora eumusae</name>
    <dbReference type="NCBI Taxonomy" id="321146"/>
    <lineage>
        <taxon>Eukaryota</taxon>
        <taxon>Fungi</taxon>
        <taxon>Dikarya</taxon>
        <taxon>Ascomycota</taxon>
        <taxon>Pezizomycotina</taxon>
        <taxon>Dothideomycetes</taxon>
        <taxon>Dothideomycetidae</taxon>
        <taxon>Mycosphaerellales</taxon>
        <taxon>Mycosphaerellaceae</taxon>
        <taxon>Pseudocercospora</taxon>
    </lineage>
</organism>
<protein>
    <submittedName>
        <fullName evidence="3">Uncharacterized protein</fullName>
    </submittedName>
</protein>
<evidence type="ECO:0000256" key="2">
    <source>
        <dbReference type="SAM" id="MobiDB-lite"/>
    </source>
</evidence>
<sequence length="560" mass="62940">MEDLCAETSDLKMAEGGDSRETSVPSEHKPGKTMDAATKAAQKAVQEVNEKLNETNVKQLARRYDLDASLRQMQPGSRFSGKRRATSAEKSAEPGGVLSRIGTLTKSVFGHPSSPRAEMQELDEQPRAVLADQEIDLDLLQGQLLSCQKLLKETEEEKNSLQHEVKTCKKKWKDQAQELYASFDREAEKWNRNCKRLEDKHQMEVDKLQRTCADQNAFVKKLEQDTFKKLEAAKQDAELAHEEKHAAEKACKEYEQRLEHFEKIVREMQSSALRSVESAQWAPLATSEIEQKLKSLLTDVRQCAQKYAKLPIEEVLDPKRFENISTTLIGSKCLNQPELFRDTLSKNSAMKKATKAHGLIFAAHLSSIVLRHIIADPFFAFQGITDEDGVSNEDNGVQLRTLMKVLTASDEASAENWRCQTLRLLHPVIADDSKRAVACALVQKFLPKILIQFRDDVMRIMEDAVELSWQLWTRKARIEVLGITAIGKQDGTASSIIYNANSHVLEPSFLHGRDLDDDPGALDGREVVLLCSPLVMAAGNADGTDYEKRRVLKPAVVWMG</sequence>
<evidence type="ECO:0000256" key="1">
    <source>
        <dbReference type="SAM" id="Coils"/>
    </source>
</evidence>
<dbReference type="Proteomes" id="UP000070133">
    <property type="component" value="Unassembled WGS sequence"/>
</dbReference>
<dbReference type="STRING" id="321146.A0A139H0G3"/>
<reference evidence="3 4" key="1">
    <citation type="submission" date="2015-07" db="EMBL/GenBank/DDBJ databases">
        <title>Comparative genomics of the Sigatoka disease complex on banana suggests a link between parallel evolutionary changes in Pseudocercospora fijiensis and Pseudocercospora eumusae and increased virulence on the banana host.</title>
        <authorList>
            <person name="Chang T.-C."/>
            <person name="Salvucci A."/>
            <person name="Crous P.W."/>
            <person name="Stergiopoulos I."/>
        </authorList>
    </citation>
    <scope>NUCLEOTIDE SEQUENCE [LARGE SCALE GENOMIC DNA]</scope>
    <source>
        <strain evidence="3 4">CBS 114824</strain>
    </source>
</reference>
<keyword evidence="4" id="KW-1185">Reference proteome</keyword>
<dbReference type="EMBL" id="LFZN01000193">
    <property type="protein sequence ID" value="KXS95914.1"/>
    <property type="molecule type" value="Genomic_DNA"/>
</dbReference>
<evidence type="ECO:0000313" key="3">
    <source>
        <dbReference type="EMBL" id="KXS95914.1"/>
    </source>
</evidence>
<comment type="caution">
    <text evidence="3">The sequence shown here is derived from an EMBL/GenBank/DDBJ whole genome shotgun (WGS) entry which is preliminary data.</text>
</comment>